<feature type="coiled-coil region" evidence="1">
    <location>
        <begin position="226"/>
        <end position="253"/>
    </location>
</feature>
<evidence type="ECO:0000313" key="3">
    <source>
        <dbReference type="Proteomes" id="UP000030403"/>
    </source>
</evidence>
<dbReference type="Proteomes" id="UP000030403">
    <property type="component" value="Unassembled WGS sequence"/>
</dbReference>
<proteinExistence type="predicted"/>
<keyword evidence="3" id="KW-1185">Reference proteome</keyword>
<dbReference type="eggNOG" id="ENOG502Z821">
    <property type="taxonomic scope" value="Bacteria"/>
</dbReference>
<dbReference type="OrthoDB" id="2433584at2"/>
<gene>
    <name evidence="2" type="ORF">N783_15380</name>
</gene>
<sequence length="282" mass="32847">MEQAALHNFLHRYFTANDCDIVEDQDGVMTVQLTDEVDEMLMNRPFYWHYVKRIGGQGMPMKVTFITNPEKQEEKGEWIHFGSPRLHKMFQTLREKGRITRQYEQVTPSQGQTSLVPWLMINASVQYKGTQRKDEVLSIGLNLMNGGMIPGIMEKIDPNKIGPIINDYCFTLTPMIRMPSAIKRVEQYINTYIKSQDHSWSVDALQQLESEKELLSYFFRHDLGNESEQEEDAEAKEDAEKRYQDELNKLEERFQPSISVELINAGVLYFSQESSTRFIKGE</sequence>
<reference evidence="2 3" key="1">
    <citation type="submission" date="2013-08" db="EMBL/GenBank/DDBJ databases">
        <authorList>
            <person name="Huang J."/>
            <person name="Wang G."/>
        </authorList>
    </citation>
    <scope>NUCLEOTIDE SEQUENCE [LARGE SCALE GENOMIC DNA]</scope>
    <source>
        <strain evidence="2 3">BH030004</strain>
    </source>
</reference>
<dbReference type="EMBL" id="AVPF01000045">
    <property type="protein sequence ID" value="KGX85002.1"/>
    <property type="molecule type" value="Genomic_DNA"/>
</dbReference>
<accession>A0A0A5HN37</accession>
<evidence type="ECO:0000256" key="1">
    <source>
        <dbReference type="SAM" id="Coils"/>
    </source>
</evidence>
<evidence type="ECO:0000313" key="2">
    <source>
        <dbReference type="EMBL" id="KGX85002.1"/>
    </source>
</evidence>
<evidence type="ECO:0008006" key="4">
    <source>
        <dbReference type="Google" id="ProtNLM"/>
    </source>
</evidence>
<dbReference type="RefSeq" id="WP_027448585.1">
    <property type="nucleotide sequence ID" value="NZ_AVPF01000045.1"/>
</dbReference>
<comment type="caution">
    <text evidence="2">The sequence shown here is derived from an EMBL/GenBank/DDBJ whole genome shotgun (WGS) entry which is preliminary data.</text>
</comment>
<name>A0A0A5HN37_9BACI</name>
<keyword evidence="1" id="KW-0175">Coiled coil</keyword>
<protein>
    <recommendedName>
        <fullName evidence="4">YqhG</fullName>
    </recommendedName>
</protein>
<organism evidence="2 3">
    <name type="scientific">Pontibacillus marinus BH030004 = DSM 16465</name>
    <dbReference type="NCBI Taxonomy" id="1385511"/>
    <lineage>
        <taxon>Bacteria</taxon>
        <taxon>Bacillati</taxon>
        <taxon>Bacillota</taxon>
        <taxon>Bacilli</taxon>
        <taxon>Bacillales</taxon>
        <taxon>Bacillaceae</taxon>
        <taxon>Pontibacillus</taxon>
    </lineage>
</organism>
<dbReference type="STRING" id="1385511.GCA_000425225_01720"/>
<dbReference type="Pfam" id="PF11079">
    <property type="entry name" value="YqhG"/>
    <property type="match status" value="1"/>
</dbReference>
<dbReference type="AlphaFoldDB" id="A0A0A5HN37"/>
<dbReference type="InterPro" id="IPR024562">
    <property type="entry name" value="YqhG"/>
</dbReference>